<organism evidence="1 2">
    <name type="scientific">Prorocentrum cordatum</name>
    <dbReference type="NCBI Taxonomy" id="2364126"/>
    <lineage>
        <taxon>Eukaryota</taxon>
        <taxon>Sar</taxon>
        <taxon>Alveolata</taxon>
        <taxon>Dinophyceae</taxon>
        <taxon>Prorocentrales</taxon>
        <taxon>Prorocentraceae</taxon>
        <taxon>Prorocentrum</taxon>
    </lineage>
</organism>
<keyword evidence="2" id="KW-1185">Reference proteome</keyword>
<reference evidence="1" key="1">
    <citation type="submission" date="2023-10" db="EMBL/GenBank/DDBJ databases">
        <authorList>
            <person name="Chen Y."/>
            <person name="Shah S."/>
            <person name="Dougan E. K."/>
            <person name="Thang M."/>
            <person name="Chan C."/>
        </authorList>
    </citation>
    <scope>NUCLEOTIDE SEQUENCE [LARGE SCALE GENOMIC DNA]</scope>
</reference>
<evidence type="ECO:0000313" key="1">
    <source>
        <dbReference type="EMBL" id="CAK0812451.1"/>
    </source>
</evidence>
<protein>
    <submittedName>
        <fullName evidence="1">Uncharacterized protein</fullName>
    </submittedName>
</protein>
<dbReference type="Proteomes" id="UP001189429">
    <property type="component" value="Unassembled WGS sequence"/>
</dbReference>
<dbReference type="InterPro" id="IPR038578">
    <property type="entry name" value="GT29-like_sf"/>
</dbReference>
<dbReference type="Gene3D" id="3.90.1480.20">
    <property type="entry name" value="Glycosyl transferase family 29"/>
    <property type="match status" value="1"/>
</dbReference>
<proteinExistence type="predicted"/>
<gene>
    <name evidence="1" type="ORF">PCOR1329_LOCUS16736</name>
</gene>
<name>A0ABN9R171_9DINO</name>
<evidence type="ECO:0000313" key="2">
    <source>
        <dbReference type="Proteomes" id="UP001189429"/>
    </source>
</evidence>
<dbReference type="EMBL" id="CAUYUJ010005145">
    <property type="protein sequence ID" value="CAK0812451.1"/>
    <property type="molecule type" value="Genomic_DNA"/>
</dbReference>
<accession>A0ABN9R171</accession>
<sequence length="168" mass="18845">MRLGGQLESHGGPWRWGEDGRLRHGHLHQPHASGSVASDFGTKTDVFFMNHPAFRFEDVEMLQRKGMTPRRTSCREMDNCKRAAILQRGDNHCSPQEMASQYWGWDHSMVGCVHPNVSLVAYGFRYLEDLEGGQPSTGFQAFLAFLPLCQELDLFGFGGSAAVDGHFE</sequence>
<comment type="caution">
    <text evidence="1">The sequence shown here is derived from an EMBL/GenBank/DDBJ whole genome shotgun (WGS) entry which is preliminary data.</text>
</comment>